<dbReference type="EMBL" id="JACKXE010000001">
    <property type="protein sequence ID" value="MBB6627239.1"/>
    <property type="molecule type" value="Genomic_DNA"/>
</dbReference>
<accession>A0A7X0VA07</accession>
<evidence type="ECO:0000256" key="1">
    <source>
        <dbReference type="SAM" id="MobiDB-lite"/>
    </source>
</evidence>
<proteinExistence type="predicted"/>
<keyword evidence="2" id="KW-0812">Transmembrane</keyword>
<dbReference type="Gene3D" id="3.20.20.70">
    <property type="entry name" value="Aldolase class I"/>
    <property type="match status" value="1"/>
</dbReference>
<dbReference type="InterPro" id="IPR017853">
    <property type="entry name" value="GH"/>
</dbReference>
<gene>
    <name evidence="3" type="ORF">H5V45_07880</name>
</gene>
<evidence type="ECO:0000313" key="3">
    <source>
        <dbReference type="EMBL" id="MBB6627239.1"/>
    </source>
</evidence>
<organism evidence="3 4">
    <name type="scientific">Nocardioides luti</name>
    <dbReference type="NCBI Taxonomy" id="2761101"/>
    <lineage>
        <taxon>Bacteria</taxon>
        <taxon>Bacillati</taxon>
        <taxon>Actinomycetota</taxon>
        <taxon>Actinomycetes</taxon>
        <taxon>Propionibacteriales</taxon>
        <taxon>Nocardioidaceae</taxon>
        <taxon>Nocardioides</taxon>
    </lineage>
</organism>
<feature type="region of interest" description="Disordered" evidence="1">
    <location>
        <begin position="1"/>
        <end position="38"/>
    </location>
</feature>
<dbReference type="InterPro" id="IPR029455">
    <property type="entry name" value="GHL15"/>
</dbReference>
<evidence type="ECO:0000313" key="4">
    <source>
        <dbReference type="Proteomes" id="UP000523955"/>
    </source>
</evidence>
<reference evidence="3 4" key="1">
    <citation type="submission" date="2020-08" db="EMBL/GenBank/DDBJ databases">
        <authorList>
            <person name="Seo M.-J."/>
        </authorList>
    </citation>
    <scope>NUCLEOTIDE SEQUENCE [LARGE SCALE GENOMIC DNA]</scope>
    <source>
        <strain evidence="3 4">KIGAM211</strain>
    </source>
</reference>
<dbReference type="AlphaFoldDB" id="A0A7X0VA07"/>
<dbReference type="Proteomes" id="UP000523955">
    <property type="component" value="Unassembled WGS sequence"/>
</dbReference>
<sequence length="461" mass="51044">MRNRDSHQAFSGPDQAGDHVLPSPFPTSQRAARRRATRPSLRGAVGLVALALGTVLAGSAGPADGLTPSYAGHVSAATPGAATKTAASARGSGTSPSAGTLMLDWGDPQSTPDAWRGNYVVLQPWEYARIPSLRAHNPDIRVLMYKDVSATVEGACRDGCTRDNEILPTGVGYHWAQQHHPEWFLHDAAGHRLEWSDWPGLFPMDIADPGYQRRWLRSVRSELRAHDWDGVMMDDVLTTLSHSTFGDRVSTRFPDDAAMYAGTERFLRRVAPRFQRSGFLAVPNLTVGWDNWKDVLEDWTPYVSGWENEYFVKWSLGPSELFTADDDWTWKTEMARWLARRDVPLLAITYSSRDDVAAQAYHRASWLLTWNGRTGSSIFVPEESDTDHWLPVATTDIGRPVSPPEVVAGVVHRRDYTGGAVLVNPTRDARTVDLDGTFTTLRGKRVSSVRLAPTSGVILRD</sequence>
<keyword evidence="4" id="KW-1185">Reference proteome</keyword>
<name>A0A7X0VA07_9ACTN</name>
<dbReference type="RefSeq" id="WP_185252420.1">
    <property type="nucleotide sequence ID" value="NZ_JACKXE010000001.1"/>
</dbReference>
<evidence type="ECO:0000256" key="2">
    <source>
        <dbReference type="SAM" id="Phobius"/>
    </source>
</evidence>
<keyword evidence="2" id="KW-0472">Membrane</keyword>
<feature type="transmembrane region" description="Helical" evidence="2">
    <location>
        <begin position="40"/>
        <end position="60"/>
    </location>
</feature>
<keyword evidence="2" id="KW-1133">Transmembrane helix</keyword>
<dbReference type="SUPFAM" id="SSF51445">
    <property type="entry name" value="(Trans)glycosidases"/>
    <property type="match status" value="1"/>
</dbReference>
<comment type="caution">
    <text evidence="3">The sequence shown here is derived from an EMBL/GenBank/DDBJ whole genome shotgun (WGS) entry which is preliminary data.</text>
</comment>
<dbReference type="InterPro" id="IPR013785">
    <property type="entry name" value="Aldolase_TIM"/>
</dbReference>
<protein>
    <submittedName>
        <fullName evidence="3">Uncharacterized protein</fullName>
    </submittedName>
</protein>
<dbReference type="Pfam" id="PF14885">
    <property type="entry name" value="GHL15"/>
    <property type="match status" value="1"/>
</dbReference>